<dbReference type="InterPro" id="IPR036390">
    <property type="entry name" value="WH_DNA-bd_sf"/>
</dbReference>
<dbReference type="PANTHER" id="PTHR33164:SF99">
    <property type="entry name" value="MARR FAMILY REGULATORY PROTEIN"/>
    <property type="match status" value="1"/>
</dbReference>
<dbReference type="InterPro" id="IPR000835">
    <property type="entry name" value="HTH_MarR-typ"/>
</dbReference>
<evidence type="ECO:0000313" key="2">
    <source>
        <dbReference type="EMBL" id="PLW87754.1"/>
    </source>
</evidence>
<evidence type="ECO:0000313" key="3">
    <source>
        <dbReference type="Proteomes" id="UP000235162"/>
    </source>
</evidence>
<dbReference type="Gene3D" id="1.10.10.10">
    <property type="entry name" value="Winged helix-like DNA-binding domain superfamily/Winged helix DNA-binding domain"/>
    <property type="match status" value="2"/>
</dbReference>
<dbReference type="Proteomes" id="UP000235162">
    <property type="component" value="Unassembled WGS sequence"/>
</dbReference>
<accession>A0AAP8MI08</accession>
<dbReference type="GO" id="GO:0003700">
    <property type="term" value="F:DNA-binding transcription factor activity"/>
    <property type="evidence" value="ECO:0007669"/>
    <property type="project" value="InterPro"/>
</dbReference>
<proteinExistence type="predicted"/>
<dbReference type="InterPro" id="IPR036388">
    <property type="entry name" value="WH-like_DNA-bd_sf"/>
</dbReference>
<dbReference type="EMBL" id="PKUR01000001">
    <property type="protein sequence ID" value="PLW87754.1"/>
    <property type="molecule type" value="Genomic_DNA"/>
</dbReference>
<protein>
    <recommendedName>
        <fullName evidence="1">HTH marR-type domain-containing protein</fullName>
    </recommendedName>
</protein>
<feature type="domain" description="HTH marR-type" evidence="1">
    <location>
        <begin position="200"/>
        <end position="344"/>
    </location>
</feature>
<name>A0AAP8MI08_9GAMM</name>
<gene>
    <name evidence="2" type="ORF">C0029_04050</name>
</gene>
<dbReference type="InterPro" id="IPR039422">
    <property type="entry name" value="MarR/SlyA-like"/>
</dbReference>
<keyword evidence="3" id="KW-1185">Reference proteome</keyword>
<evidence type="ECO:0000259" key="1">
    <source>
        <dbReference type="PROSITE" id="PS50995"/>
    </source>
</evidence>
<dbReference type="PROSITE" id="PS50995">
    <property type="entry name" value="HTH_MARR_2"/>
    <property type="match status" value="2"/>
</dbReference>
<dbReference type="PRINTS" id="PR00598">
    <property type="entry name" value="HTHMARR"/>
</dbReference>
<dbReference type="GO" id="GO:0006950">
    <property type="term" value="P:response to stress"/>
    <property type="evidence" value="ECO:0007669"/>
    <property type="project" value="TreeGrafter"/>
</dbReference>
<comment type="caution">
    <text evidence="2">The sequence shown here is derived from an EMBL/GenBank/DDBJ whole genome shotgun (WGS) entry which is preliminary data.</text>
</comment>
<dbReference type="PANTHER" id="PTHR33164">
    <property type="entry name" value="TRANSCRIPTIONAL REGULATOR, MARR FAMILY"/>
    <property type="match status" value="1"/>
</dbReference>
<feature type="domain" description="HTH marR-type" evidence="1">
    <location>
        <begin position="52"/>
        <end position="191"/>
    </location>
</feature>
<organism evidence="2 3">
    <name type="scientific">Halioglobus japonicus</name>
    <dbReference type="NCBI Taxonomy" id="930805"/>
    <lineage>
        <taxon>Bacteria</taxon>
        <taxon>Pseudomonadati</taxon>
        <taxon>Pseudomonadota</taxon>
        <taxon>Gammaproteobacteria</taxon>
        <taxon>Cellvibrionales</taxon>
        <taxon>Halieaceae</taxon>
        <taxon>Halioglobus</taxon>
    </lineage>
</organism>
<dbReference type="SMART" id="SM00347">
    <property type="entry name" value="HTH_MARR"/>
    <property type="match status" value="2"/>
</dbReference>
<sequence length="387" mass="42792">MLIPLVGKMFPQHRKAPSHMSSLIDYRSTMIYFISMSTAINSNHRSLLRHYRDNFARHMLAVSIHLQSEIMNALTVKHGHSQLRINFEPYMNLAGEHGARLSDIATRLGISRQAANQAVNQIERAGYLERTPDPQDGRAKLLTLTEDGKSMTRQGAREAMQQQSRLAAIIGEPALDDTAKNLATLSRKLGLFVPDSIGTHSPLVSLLPRLADTISNKLMELTIASGHPRLKRSFGPVLIAIGPHGGRIQQIAEYQDVSKQAISATVAELVALGYIQRCADPDDARQLVVTFTKKGLQLIADSIAAVQTLKTEFSLLMGKAAFVQVTAAMAEIYRAFQLESDVFGQPYGDQLDVIIRNLNRELGPERARELAERILATTPETIREKSP</sequence>
<dbReference type="Pfam" id="PF12802">
    <property type="entry name" value="MarR_2"/>
    <property type="match status" value="2"/>
</dbReference>
<dbReference type="SUPFAM" id="SSF46785">
    <property type="entry name" value="Winged helix' DNA-binding domain"/>
    <property type="match status" value="2"/>
</dbReference>
<dbReference type="AlphaFoldDB" id="A0AAP8MI08"/>
<reference evidence="2 3" key="1">
    <citation type="submission" date="2018-01" db="EMBL/GenBank/DDBJ databases">
        <title>The draft genome sequence of Halioglobus japonicus S1-36.</title>
        <authorList>
            <person name="Du Z.-J."/>
            <person name="Shi M.-J."/>
        </authorList>
    </citation>
    <scope>NUCLEOTIDE SEQUENCE [LARGE SCALE GENOMIC DNA]</scope>
    <source>
        <strain evidence="2 3">S1-36</strain>
    </source>
</reference>